<reference evidence="1" key="1">
    <citation type="submission" date="2021-06" db="EMBL/GenBank/DDBJ databases">
        <authorList>
            <person name="Kallberg Y."/>
            <person name="Tangrot J."/>
            <person name="Rosling A."/>
        </authorList>
    </citation>
    <scope>NUCLEOTIDE SEQUENCE</scope>
    <source>
        <strain evidence="1">CL356</strain>
    </source>
</reference>
<comment type="caution">
    <text evidence="1">The sequence shown here is derived from an EMBL/GenBank/DDBJ whole genome shotgun (WGS) entry which is preliminary data.</text>
</comment>
<sequence length="312" mass="35198">LSWKHMRRSIDSLKEASLASLCSEAETEDNCKELPLVLTGNLILSWYTEPFLITDTMLTLYHTPVCPYMRVGTPAYSSVLRPTADYAPARPMSPSPTHNASFLAQQSQYTYCWPGTRSTLLDDMDHWAETSTSDNSLVYWLADVAGSGKSTIAQSLADDWRDRKILGGHHDFALRLKRFDYDFIPEMFESWSNQLAATFPERAGPINQAREELKSSSVELNWSFEDYLRFLVLQPLSNLQRAHHGLSPQAKIVFILDSLDECPPDICAKIVQGLKIVNASHGVKFLLISRVYPGNHESDLTTEILQLPSVTR</sequence>
<dbReference type="EMBL" id="CAJVPT010050411">
    <property type="protein sequence ID" value="CAG8745919.1"/>
    <property type="molecule type" value="Genomic_DNA"/>
</dbReference>
<evidence type="ECO:0000313" key="1">
    <source>
        <dbReference type="EMBL" id="CAG8745919.1"/>
    </source>
</evidence>
<proteinExistence type="predicted"/>
<feature type="non-terminal residue" evidence="1">
    <location>
        <position position="1"/>
    </location>
</feature>
<protein>
    <submittedName>
        <fullName evidence="1">307_t:CDS:1</fullName>
    </submittedName>
</protein>
<evidence type="ECO:0000313" key="2">
    <source>
        <dbReference type="Proteomes" id="UP000789525"/>
    </source>
</evidence>
<organism evidence="1 2">
    <name type="scientific">Acaulospora colombiana</name>
    <dbReference type="NCBI Taxonomy" id="27376"/>
    <lineage>
        <taxon>Eukaryota</taxon>
        <taxon>Fungi</taxon>
        <taxon>Fungi incertae sedis</taxon>
        <taxon>Mucoromycota</taxon>
        <taxon>Glomeromycotina</taxon>
        <taxon>Glomeromycetes</taxon>
        <taxon>Diversisporales</taxon>
        <taxon>Acaulosporaceae</taxon>
        <taxon>Acaulospora</taxon>
    </lineage>
</organism>
<dbReference type="Proteomes" id="UP000789525">
    <property type="component" value="Unassembled WGS sequence"/>
</dbReference>
<feature type="non-terminal residue" evidence="1">
    <location>
        <position position="312"/>
    </location>
</feature>
<accession>A0ACA9QCR0</accession>
<keyword evidence="2" id="KW-1185">Reference proteome</keyword>
<name>A0ACA9QCR0_9GLOM</name>
<gene>
    <name evidence="1" type="ORF">ACOLOM_LOCUS12440</name>
</gene>